<feature type="domain" description="PurM-like C-terminal" evidence="3">
    <location>
        <begin position="152"/>
        <end position="309"/>
    </location>
</feature>
<keyword evidence="1" id="KW-0784">Thiamine biosynthesis</keyword>
<feature type="binding site" evidence="1">
    <location>
        <position position="123"/>
    </location>
    <ligand>
        <name>Mg(2+)</name>
        <dbReference type="ChEBI" id="CHEBI:18420"/>
        <label>1</label>
    </ligand>
</feature>
<evidence type="ECO:0000313" key="4">
    <source>
        <dbReference type="EMBL" id="OGG60896.1"/>
    </source>
</evidence>
<dbReference type="AlphaFoldDB" id="A0A1F6DHN5"/>
<dbReference type="PIRSF" id="PIRSF005303">
    <property type="entry name" value="Thiam_monoph_kin"/>
    <property type="match status" value="1"/>
</dbReference>
<dbReference type="GO" id="GO:0009229">
    <property type="term" value="P:thiamine diphosphate biosynthetic process"/>
    <property type="evidence" value="ECO:0007669"/>
    <property type="project" value="UniProtKB-UniRule"/>
</dbReference>
<feature type="binding site" evidence="1">
    <location>
        <position position="327"/>
    </location>
    <ligand>
        <name>substrate</name>
    </ligand>
</feature>
<dbReference type="GO" id="GO:0009030">
    <property type="term" value="F:thiamine-phosphate kinase activity"/>
    <property type="evidence" value="ECO:0007669"/>
    <property type="project" value="UniProtKB-UniRule"/>
</dbReference>
<comment type="pathway">
    <text evidence="1">Cofactor biosynthesis; thiamine diphosphate biosynthesis; thiamine diphosphate from thiamine phosphate: step 1/1.</text>
</comment>
<feature type="binding site" evidence="1">
    <location>
        <position position="105"/>
    </location>
    <ligand>
        <name>ATP</name>
        <dbReference type="ChEBI" id="CHEBI:30616"/>
    </ligand>
</feature>
<feature type="binding site" evidence="1">
    <location>
        <position position="216"/>
    </location>
    <ligand>
        <name>Mg(2+)</name>
        <dbReference type="ChEBI" id="CHEBI:18420"/>
        <label>3</label>
    </ligand>
</feature>
<dbReference type="InterPro" id="IPR006283">
    <property type="entry name" value="ThiL-like"/>
</dbReference>
<comment type="catalytic activity">
    <reaction evidence="1">
        <text>thiamine phosphate + ATP = thiamine diphosphate + ADP</text>
        <dbReference type="Rhea" id="RHEA:15913"/>
        <dbReference type="ChEBI" id="CHEBI:30616"/>
        <dbReference type="ChEBI" id="CHEBI:37575"/>
        <dbReference type="ChEBI" id="CHEBI:58937"/>
        <dbReference type="ChEBI" id="CHEBI:456216"/>
        <dbReference type="EC" id="2.7.4.16"/>
    </reaction>
</comment>
<dbReference type="NCBIfam" id="TIGR01379">
    <property type="entry name" value="thiL"/>
    <property type="match status" value="1"/>
</dbReference>
<keyword evidence="1" id="KW-0808">Transferase</keyword>
<dbReference type="GO" id="GO:0005524">
    <property type="term" value="F:ATP binding"/>
    <property type="evidence" value="ECO:0007669"/>
    <property type="project" value="UniProtKB-UniRule"/>
</dbReference>
<evidence type="ECO:0000259" key="3">
    <source>
        <dbReference type="Pfam" id="PF02769"/>
    </source>
</evidence>
<reference evidence="4 5" key="1">
    <citation type="journal article" date="2016" name="Nat. Commun.">
        <title>Thousands of microbial genomes shed light on interconnected biogeochemical processes in an aquifer system.</title>
        <authorList>
            <person name="Anantharaman K."/>
            <person name="Brown C.T."/>
            <person name="Hug L.A."/>
            <person name="Sharon I."/>
            <person name="Castelle C.J."/>
            <person name="Probst A.J."/>
            <person name="Thomas B.C."/>
            <person name="Singh A."/>
            <person name="Wilkins M.J."/>
            <person name="Karaoz U."/>
            <person name="Brodie E.L."/>
            <person name="Williams K.H."/>
            <person name="Hubbard S.S."/>
            <person name="Banfield J.F."/>
        </authorList>
    </citation>
    <scope>NUCLEOTIDE SEQUENCE [LARGE SCALE GENOMIC DNA]</scope>
</reference>
<feature type="binding site" evidence="1">
    <location>
        <position position="218"/>
    </location>
    <ligand>
        <name>ATP</name>
        <dbReference type="ChEBI" id="CHEBI:30616"/>
    </ligand>
</feature>
<comment type="caution">
    <text evidence="4">The sequence shown here is derived from an EMBL/GenBank/DDBJ whole genome shotgun (WGS) entry which is preliminary data.</text>
</comment>
<keyword evidence="1" id="KW-0460">Magnesium</keyword>
<keyword evidence="1" id="KW-0547">Nucleotide-binding</keyword>
<feature type="binding site" evidence="1">
    <location>
        <position position="30"/>
    </location>
    <ligand>
        <name>Mg(2+)</name>
        <dbReference type="ChEBI" id="CHEBI:18420"/>
        <label>3</label>
    </ligand>
</feature>
<dbReference type="InterPro" id="IPR010918">
    <property type="entry name" value="PurM-like_C_dom"/>
</dbReference>
<keyword evidence="1" id="KW-0479">Metal-binding</keyword>
<sequence length="332" mass="35565">MAHSGEFGLINKLTSSLIKSKYVIVGVGDDCAVIKSSGSRYILATVDAQVMGVHFLPGTPPERIGRKAAAVSISDIAAMGGTPKHCLVSLFLPKNISDAYVEDVYRGITRECKTYSVGIVGGNITRAPQFAIDIALLGEASPKNILLRSGAEAGDKVLVTGSLGNAAAGLRLLQAPRAAISGAIRDFLVAKQTSPTPRISESAAIACARKATSMIDISDGLAQDMLHIAEQSKVGVILHEKRFPISRELKVFCKSMRKNPSVFALAGGEDYELLFTVPPERADSLASRIKRKTGTEVTEIGEITKKEKGNWLILNNGRKMRLKPSGWDHLKI</sequence>
<feature type="binding site" evidence="1">
    <location>
        <position position="47"/>
    </location>
    <ligand>
        <name>Mg(2+)</name>
        <dbReference type="ChEBI" id="CHEBI:18420"/>
        <label>1</label>
    </ligand>
</feature>
<feature type="binding site" evidence="1">
    <location>
        <position position="30"/>
    </location>
    <ligand>
        <name>Mg(2+)</name>
        <dbReference type="ChEBI" id="CHEBI:18420"/>
        <label>4</label>
    </ligand>
</feature>
<keyword evidence="1 4" id="KW-0418">Kinase</keyword>
<dbReference type="Gene3D" id="3.90.650.10">
    <property type="entry name" value="PurM-like C-terminal domain"/>
    <property type="match status" value="1"/>
</dbReference>
<protein>
    <recommendedName>
        <fullName evidence="1">Thiamine-monophosphate kinase</fullName>
        <shortName evidence="1">TMP kinase</shortName>
        <shortName evidence="1">Thiamine-phosphate kinase</shortName>
        <ecNumber evidence="1">2.7.4.16</ecNumber>
    </recommendedName>
</protein>
<proteinExistence type="inferred from homology"/>
<dbReference type="EC" id="2.7.4.16" evidence="1"/>
<dbReference type="SUPFAM" id="SSF56042">
    <property type="entry name" value="PurM C-terminal domain-like"/>
    <property type="match status" value="1"/>
</dbReference>
<feature type="binding site" evidence="1">
    <location>
        <position position="75"/>
    </location>
    <ligand>
        <name>Mg(2+)</name>
        <dbReference type="ChEBI" id="CHEBI:18420"/>
        <label>3</label>
    </ligand>
</feature>
<dbReference type="InterPro" id="IPR016188">
    <property type="entry name" value="PurM-like_N"/>
</dbReference>
<dbReference type="SUPFAM" id="SSF55326">
    <property type="entry name" value="PurM N-terminal domain-like"/>
    <property type="match status" value="1"/>
</dbReference>
<dbReference type="PANTHER" id="PTHR30270">
    <property type="entry name" value="THIAMINE-MONOPHOSPHATE KINASE"/>
    <property type="match status" value="1"/>
</dbReference>
<comment type="similarity">
    <text evidence="1">Belongs to the thiamine-monophosphate kinase family.</text>
</comment>
<evidence type="ECO:0000256" key="1">
    <source>
        <dbReference type="HAMAP-Rule" id="MF_02128"/>
    </source>
</evidence>
<feature type="binding site" evidence="1">
    <location>
        <position position="148"/>
    </location>
    <ligand>
        <name>ATP</name>
        <dbReference type="ChEBI" id="CHEBI:30616"/>
    </ligand>
</feature>
<feature type="domain" description="PurM-like N-terminal" evidence="2">
    <location>
        <begin position="28"/>
        <end position="139"/>
    </location>
</feature>
<dbReference type="InterPro" id="IPR036921">
    <property type="entry name" value="PurM-like_N_sf"/>
</dbReference>
<dbReference type="GO" id="GO:0000287">
    <property type="term" value="F:magnesium ion binding"/>
    <property type="evidence" value="ECO:0007669"/>
    <property type="project" value="UniProtKB-UniRule"/>
</dbReference>
<comment type="function">
    <text evidence="1">Catalyzes the ATP-dependent phosphorylation of thiamine-monophosphate (TMP) to form thiamine-pyrophosphate (TPP), the active form of vitamin B1.</text>
</comment>
<organism evidence="4 5">
    <name type="scientific">Candidatus Kaiserbacteria bacterium RIFCSPHIGHO2_02_FULL_49_16</name>
    <dbReference type="NCBI Taxonomy" id="1798490"/>
    <lineage>
        <taxon>Bacteria</taxon>
        <taxon>Candidatus Kaiseribacteriota</taxon>
    </lineage>
</organism>
<dbReference type="HAMAP" id="MF_02128">
    <property type="entry name" value="TMP_kinase"/>
    <property type="match status" value="1"/>
</dbReference>
<feature type="binding site" evidence="1">
    <location>
        <position position="54"/>
    </location>
    <ligand>
        <name>substrate</name>
    </ligand>
</feature>
<feature type="binding site" evidence="1">
    <location>
        <begin position="122"/>
        <end position="123"/>
    </location>
    <ligand>
        <name>ATP</name>
        <dbReference type="ChEBI" id="CHEBI:30616"/>
    </ligand>
</feature>
<feature type="binding site" evidence="1">
    <location>
        <position position="75"/>
    </location>
    <ligand>
        <name>Mg(2+)</name>
        <dbReference type="ChEBI" id="CHEBI:18420"/>
        <label>4</label>
    </ligand>
</feature>
<feature type="binding site" evidence="1">
    <location>
        <position position="45"/>
    </location>
    <ligand>
        <name>Mg(2+)</name>
        <dbReference type="ChEBI" id="CHEBI:18420"/>
        <label>4</label>
    </ligand>
</feature>
<dbReference type="Gene3D" id="3.30.1330.10">
    <property type="entry name" value="PurM-like, N-terminal domain"/>
    <property type="match status" value="1"/>
</dbReference>
<keyword evidence="1" id="KW-0067">ATP-binding</keyword>
<comment type="caution">
    <text evidence="1">Lacks conserved residue(s) required for the propagation of feature annotation.</text>
</comment>
<evidence type="ECO:0000313" key="5">
    <source>
        <dbReference type="Proteomes" id="UP000178042"/>
    </source>
</evidence>
<evidence type="ECO:0000259" key="2">
    <source>
        <dbReference type="Pfam" id="PF00586"/>
    </source>
</evidence>
<feature type="binding site" evidence="1">
    <location>
        <position position="47"/>
    </location>
    <ligand>
        <name>Mg(2+)</name>
        <dbReference type="ChEBI" id="CHEBI:18420"/>
        <label>2</label>
    </ligand>
</feature>
<dbReference type="InterPro" id="IPR036676">
    <property type="entry name" value="PurM-like_C_sf"/>
</dbReference>
<dbReference type="Pfam" id="PF02769">
    <property type="entry name" value="AIRS_C"/>
    <property type="match status" value="1"/>
</dbReference>
<dbReference type="UniPathway" id="UPA00060">
    <property type="reaction ID" value="UER00142"/>
</dbReference>
<dbReference type="EMBL" id="MFLD01000006">
    <property type="protein sequence ID" value="OGG60896.1"/>
    <property type="molecule type" value="Genomic_DNA"/>
</dbReference>
<dbReference type="CDD" id="cd02194">
    <property type="entry name" value="ThiL"/>
    <property type="match status" value="1"/>
</dbReference>
<feature type="binding site" evidence="1">
    <location>
        <position position="75"/>
    </location>
    <ligand>
        <name>Mg(2+)</name>
        <dbReference type="ChEBI" id="CHEBI:18420"/>
        <label>2</label>
    </ligand>
</feature>
<name>A0A1F6DHN5_9BACT</name>
<dbReference type="Pfam" id="PF00586">
    <property type="entry name" value="AIRS"/>
    <property type="match status" value="1"/>
</dbReference>
<gene>
    <name evidence="1" type="primary">thiL</name>
    <name evidence="4" type="ORF">A3C86_02740</name>
</gene>
<dbReference type="PANTHER" id="PTHR30270:SF0">
    <property type="entry name" value="THIAMINE-MONOPHOSPHATE KINASE"/>
    <property type="match status" value="1"/>
</dbReference>
<comment type="miscellaneous">
    <text evidence="1">Reaction mechanism of ThiL seems to utilize a direct, inline transfer of the gamma-phosphate of ATP to TMP rather than a phosphorylated enzyme intermediate.</text>
</comment>
<feature type="binding site" evidence="1">
    <location>
        <position position="269"/>
    </location>
    <ligand>
        <name>substrate</name>
    </ligand>
</feature>
<accession>A0A1F6DHN5</accession>
<dbReference type="GO" id="GO:0009228">
    <property type="term" value="P:thiamine biosynthetic process"/>
    <property type="evidence" value="ECO:0007669"/>
    <property type="project" value="UniProtKB-KW"/>
</dbReference>
<feature type="binding site" evidence="1">
    <location>
        <position position="219"/>
    </location>
    <ligand>
        <name>Mg(2+)</name>
        <dbReference type="ChEBI" id="CHEBI:18420"/>
        <label>5</label>
    </ligand>
</feature>
<dbReference type="Proteomes" id="UP000178042">
    <property type="component" value="Unassembled WGS sequence"/>
</dbReference>